<evidence type="ECO:0000313" key="3">
    <source>
        <dbReference type="EMBL" id="MEB3100543.1"/>
    </source>
</evidence>
<organism evidence="3 4">
    <name type="scientific">Ferviditalea candida</name>
    <dbReference type="NCBI Taxonomy" id="3108399"/>
    <lineage>
        <taxon>Bacteria</taxon>
        <taxon>Bacillati</taxon>
        <taxon>Bacillota</taxon>
        <taxon>Bacilli</taxon>
        <taxon>Bacillales</taxon>
        <taxon>Paenibacillaceae</taxon>
        <taxon>Ferviditalea</taxon>
    </lineage>
</organism>
<keyword evidence="4" id="KW-1185">Reference proteome</keyword>
<dbReference type="EMBL" id="JAYJLD010000002">
    <property type="protein sequence ID" value="MEB3100543.1"/>
    <property type="molecule type" value="Genomic_DNA"/>
</dbReference>
<comment type="caution">
    <text evidence="3">The sequence shown here is derived from an EMBL/GenBank/DDBJ whole genome shotgun (WGS) entry which is preliminary data.</text>
</comment>
<evidence type="ECO:0000313" key="4">
    <source>
        <dbReference type="Proteomes" id="UP001310386"/>
    </source>
</evidence>
<accession>A0ABU5ZDG8</accession>
<keyword evidence="1" id="KW-1133">Transmembrane helix</keyword>
<keyword evidence="1" id="KW-0812">Transmembrane</keyword>
<dbReference type="Proteomes" id="UP001310386">
    <property type="component" value="Unassembled WGS sequence"/>
</dbReference>
<gene>
    <name evidence="3" type="ORF">VF724_02575</name>
</gene>
<evidence type="ECO:0000259" key="2">
    <source>
        <dbReference type="Pfam" id="PF26347"/>
    </source>
</evidence>
<evidence type="ECO:0000256" key="1">
    <source>
        <dbReference type="SAM" id="Phobius"/>
    </source>
</evidence>
<dbReference type="InterPro" id="IPR058620">
    <property type="entry name" value="YtrI_C"/>
</dbReference>
<feature type="transmembrane region" description="Helical" evidence="1">
    <location>
        <begin position="12"/>
        <end position="34"/>
    </location>
</feature>
<protein>
    <recommendedName>
        <fullName evidence="2">Sporulation membrane protein YtrI C-terminal domain-containing protein</fullName>
    </recommendedName>
</protein>
<keyword evidence="1" id="KW-0472">Membrane</keyword>
<sequence>MRVPDFRLLARWLQALGLFISGMIVGAAVFAAIFHHNFNDIVIMYNSLREENRDLQDQVNDLNKFKKAGSVIKSIAVYIEEDQPKEPLDDITKQEIKNRVQRDLSILKGQSIDRLPRQLQIIRRVIDNKIYPLIQEKDYTIRIRTILVRYSELQAWIEVREFHRENPKLQRD</sequence>
<dbReference type="RefSeq" id="WP_371752648.1">
    <property type="nucleotide sequence ID" value="NZ_JAYJLD010000002.1"/>
</dbReference>
<feature type="domain" description="Sporulation membrane protein YtrI C-terminal" evidence="2">
    <location>
        <begin position="73"/>
        <end position="159"/>
    </location>
</feature>
<reference evidence="3" key="1">
    <citation type="submission" date="2023-12" db="EMBL/GenBank/DDBJ databases">
        <title>Fervidustalea candida gen. nov., sp. nov., a novel member of the family Paenibacillaceae isolated from a geothermal area.</title>
        <authorList>
            <person name="Li W.-J."/>
            <person name="Jiao J.-Y."/>
            <person name="Chen Y."/>
        </authorList>
    </citation>
    <scope>NUCLEOTIDE SEQUENCE</scope>
    <source>
        <strain evidence="3">SYSU GA230002</strain>
    </source>
</reference>
<name>A0ABU5ZDG8_9BACL</name>
<proteinExistence type="predicted"/>
<dbReference type="Pfam" id="PF26347">
    <property type="entry name" value="YtrI_sporulation"/>
    <property type="match status" value="1"/>
</dbReference>